<evidence type="ECO:0000313" key="3">
    <source>
        <dbReference type="EMBL" id="MFD2257552.1"/>
    </source>
</evidence>
<dbReference type="Pfam" id="PF03781">
    <property type="entry name" value="FGE-sulfatase"/>
    <property type="match status" value="1"/>
</dbReference>
<organism evidence="3 4">
    <name type="scientific">Luteolibacter algae</name>
    <dbReference type="NCBI Taxonomy" id="454151"/>
    <lineage>
        <taxon>Bacteria</taxon>
        <taxon>Pseudomonadati</taxon>
        <taxon>Verrucomicrobiota</taxon>
        <taxon>Verrucomicrobiia</taxon>
        <taxon>Verrucomicrobiales</taxon>
        <taxon>Verrucomicrobiaceae</taxon>
        <taxon>Luteolibacter</taxon>
    </lineage>
</organism>
<name>A0ABW5D9B7_9BACT</name>
<gene>
    <name evidence="3" type="ORF">ACFSSA_12790</name>
</gene>
<feature type="transmembrane region" description="Helical" evidence="1">
    <location>
        <begin position="250"/>
        <end position="269"/>
    </location>
</feature>
<reference evidence="4" key="1">
    <citation type="journal article" date="2019" name="Int. J. Syst. Evol. Microbiol.">
        <title>The Global Catalogue of Microorganisms (GCM) 10K type strain sequencing project: providing services to taxonomists for standard genome sequencing and annotation.</title>
        <authorList>
            <consortium name="The Broad Institute Genomics Platform"/>
            <consortium name="The Broad Institute Genome Sequencing Center for Infectious Disease"/>
            <person name="Wu L."/>
            <person name="Ma J."/>
        </authorList>
    </citation>
    <scope>NUCLEOTIDE SEQUENCE [LARGE SCALE GENOMIC DNA]</scope>
    <source>
        <strain evidence="4">CGMCC 4.7106</strain>
    </source>
</reference>
<protein>
    <submittedName>
        <fullName evidence="3">SUMF1/EgtB/PvdO family nonheme iron enzyme</fullName>
    </submittedName>
</protein>
<evidence type="ECO:0000256" key="1">
    <source>
        <dbReference type="SAM" id="Phobius"/>
    </source>
</evidence>
<dbReference type="InterPro" id="IPR016187">
    <property type="entry name" value="CTDL_fold"/>
</dbReference>
<evidence type="ECO:0000259" key="2">
    <source>
        <dbReference type="Pfam" id="PF03781"/>
    </source>
</evidence>
<dbReference type="Gene3D" id="3.30.200.20">
    <property type="entry name" value="Phosphorylase Kinase, domain 1"/>
    <property type="match status" value="1"/>
</dbReference>
<dbReference type="PANTHER" id="PTHR23150">
    <property type="entry name" value="SULFATASE MODIFYING FACTOR 1, 2"/>
    <property type="match status" value="1"/>
</dbReference>
<dbReference type="InterPro" id="IPR011009">
    <property type="entry name" value="Kinase-like_dom_sf"/>
</dbReference>
<dbReference type="InterPro" id="IPR042095">
    <property type="entry name" value="SUMF_sf"/>
</dbReference>
<keyword evidence="1" id="KW-0812">Transmembrane</keyword>
<dbReference type="Proteomes" id="UP001597375">
    <property type="component" value="Unassembled WGS sequence"/>
</dbReference>
<keyword evidence="1" id="KW-1133">Transmembrane helix</keyword>
<dbReference type="InterPro" id="IPR051043">
    <property type="entry name" value="Sulfatase_Mod_Factor_Kinase"/>
</dbReference>
<feature type="domain" description="Sulfatase-modifying factor enzyme-like" evidence="2">
    <location>
        <begin position="303"/>
        <end position="423"/>
    </location>
</feature>
<evidence type="ECO:0000313" key="4">
    <source>
        <dbReference type="Proteomes" id="UP001597375"/>
    </source>
</evidence>
<accession>A0ABW5D9B7</accession>
<dbReference type="Gene3D" id="3.90.1580.10">
    <property type="entry name" value="paralog of FGE (formylglycine-generating enzyme)"/>
    <property type="match status" value="1"/>
</dbReference>
<dbReference type="PANTHER" id="PTHR23150:SF19">
    <property type="entry name" value="FORMYLGLYCINE-GENERATING ENZYME"/>
    <property type="match status" value="1"/>
</dbReference>
<keyword evidence="4" id="KW-1185">Reference proteome</keyword>
<dbReference type="InterPro" id="IPR005532">
    <property type="entry name" value="SUMF_dom"/>
</dbReference>
<proteinExistence type="predicted"/>
<dbReference type="SUPFAM" id="SSF56436">
    <property type="entry name" value="C-type lectin-like"/>
    <property type="match status" value="1"/>
</dbReference>
<keyword evidence="1" id="KW-0472">Membrane</keyword>
<dbReference type="SUPFAM" id="SSF56112">
    <property type="entry name" value="Protein kinase-like (PK-like)"/>
    <property type="match status" value="1"/>
</dbReference>
<comment type="caution">
    <text evidence="3">The sequence shown here is derived from an EMBL/GenBank/DDBJ whole genome shotgun (WGS) entry which is preliminary data.</text>
</comment>
<dbReference type="RefSeq" id="WP_386820867.1">
    <property type="nucleotide sequence ID" value="NZ_JBHUIT010000031.1"/>
</dbReference>
<dbReference type="EMBL" id="JBHUIT010000031">
    <property type="protein sequence ID" value="MFD2257552.1"/>
    <property type="molecule type" value="Genomic_DNA"/>
</dbReference>
<dbReference type="Gene3D" id="1.10.510.10">
    <property type="entry name" value="Transferase(Phosphotransferase) domain 1"/>
    <property type="match status" value="1"/>
</dbReference>
<sequence>MKYSSHRPGMPDVTNEHTYGDYIPRECISETEKTRTWLAEQESVGRMVLIEELKEEAMEDCDSFLADVRAKAAVEHPLVGSIYEASRENGRCFFAQELLPGETLEQRLKAGEKIQPVRFVHILRRVAEANIYHETHDNATSPMGLEDVHVDSHDVIRIKNLAICGSSLPGQSSRDVTRFGTSYQALLDTEKPGATRCLTLLAWMRGEQIEAPLQWAQVRGYCEQIEQQLTDPTEMPAPATSALLPGKKSGFVGVIAIILGILALCIFLIPGKKKPTRASEVKKPDLIMIPAGRHITPDGMRLRTDSFRISAYEVTIGEYAEFLERLSLLSESGKETTFDHPEQPEKKTDHIPDNWDSLLAAATESAEWGGHEISIHTPVVGVDWWDAYAYAKWKRGFLPTQEQWFSALMTGAKVPSAIPISDWLPVDEQIQDRTSNGLLAMAGSVAEWTSEPRPTPSNPLGTPLWVLAGGSYLKPSKGAASREWVEDRSLRRADLGFRICMDIE</sequence>